<keyword evidence="9" id="KW-0963">Cytoplasm</keyword>
<dbReference type="PANTHER" id="PTHR45633">
    <property type="entry name" value="60 KDA HEAT SHOCK PROTEIN, MITOCHONDRIAL"/>
    <property type="match status" value="1"/>
</dbReference>
<dbReference type="NCBIfam" id="NF000592">
    <property type="entry name" value="PRK00013.1"/>
    <property type="match status" value="1"/>
</dbReference>
<dbReference type="STRING" id="1901.BB341_12370"/>
<comment type="subcellular location">
    <subcellularLocation>
        <location evidence="2">Cell surface</location>
    </subcellularLocation>
    <subcellularLocation>
        <location evidence="9">Cytoplasm</location>
    </subcellularLocation>
    <subcellularLocation>
        <location evidence="8">Secreted</location>
        <location evidence="8">Capsule</location>
    </subcellularLocation>
    <subcellularLocation>
        <location evidence="1">Secreted</location>
        <location evidence="1">Cell wall</location>
    </subcellularLocation>
</comment>
<dbReference type="Gene3D" id="3.30.260.10">
    <property type="entry name" value="TCP-1-like chaperonin intermediate domain"/>
    <property type="match status" value="1"/>
</dbReference>
<comment type="similarity">
    <text evidence="3 9 10">Belongs to the chaperonin (HSP60) family.</text>
</comment>
<feature type="binding site" evidence="9">
    <location>
        <position position="517"/>
    </location>
    <ligand>
        <name>ATP</name>
        <dbReference type="ChEBI" id="CHEBI:30616"/>
    </ligand>
</feature>
<dbReference type="GO" id="GO:0042603">
    <property type="term" value="C:capsule"/>
    <property type="evidence" value="ECO:0007669"/>
    <property type="project" value="UniProtKB-SubCell"/>
</dbReference>
<evidence type="ECO:0000256" key="3">
    <source>
        <dbReference type="ARBA" id="ARBA00006607"/>
    </source>
</evidence>
<dbReference type="NCBIfam" id="NF009487">
    <property type="entry name" value="PRK12849.1"/>
    <property type="match status" value="1"/>
</dbReference>
<evidence type="ECO:0000256" key="6">
    <source>
        <dbReference type="ARBA" id="ARBA00023186"/>
    </source>
</evidence>
<comment type="subunit">
    <text evidence="9 11">Forms a cylinder of 14 subunits composed of two heptameric rings stacked back-to-back. Interacts with the co-chaperonin GroES.</text>
</comment>
<dbReference type="GO" id="GO:0051082">
    <property type="term" value="F:unfolded protein binding"/>
    <property type="evidence" value="ECO:0007669"/>
    <property type="project" value="UniProtKB-UniRule"/>
</dbReference>
<evidence type="ECO:0000256" key="5">
    <source>
        <dbReference type="ARBA" id="ARBA00022840"/>
    </source>
</evidence>
<evidence type="ECO:0000256" key="1">
    <source>
        <dbReference type="ARBA" id="ARBA00004191"/>
    </source>
</evidence>
<comment type="caution">
    <text evidence="9">Lacks conserved residue(s) required for the propagation of feature annotation.</text>
</comment>
<feature type="binding site" evidence="9">
    <location>
        <position position="438"/>
    </location>
    <ligand>
        <name>ATP</name>
        <dbReference type="ChEBI" id="CHEBI:30616"/>
    </ligand>
</feature>
<evidence type="ECO:0000313" key="14">
    <source>
        <dbReference type="Proteomes" id="UP000002357"/>
    </source>
</evidence>
<evidence type="ECO:0000256" key="2">
    <source>
        <dbReference type="ARBA" id="ARBA00004241"/>
    </source>
</evidence>
<dbReference type="InterPro" id="IPR018370">
    <property type="entry name" value="Chaperonin_Cpn60_CS"/>
</dbReference>
<dbReference type="SUPFAM" id="SSF48592">
    <property type="entry name" value="GroEL equatorial domain-like"/>
    <property type="match status" value="2"/>
</dbReference>
<dbReference type="EMBL" id="CM000913">
    <property type="protein sequence ID" value="EFG08317.1"/>
    <property type="molecule type" value="Genomic_DNA"/>
</dbReference>
<dbReference type="CDD" id="cd03344">
    <property type="entry name" value="GroEL"/>
    <property type="match status" value="1"/>
</dbReference>
<proteinExistence type="inferred from homology"/>
<accession>E2PYY6</accession>
<dbReference type="GO" id="GO:0005524">
    <property type="term" value="F:ATP binding"/>
    <property type="evidence" value="ECO:0007669"/>
    <property type="project" value="UniProtKB-UniRule"/>
</dbReference>
<evidence type="ECO:0000313" key="13">
    <source>
        <dbReference type="EMBL" id="EFG08317.1"/>
    </source>
</evidence>
<dbReference type="PROSITE" id="PS00296">
    <property type="entry name" value="CHAPERONINS_CPN60"/>
    <property type="match status" value="1"/>
</dbReference>
<evidence type="ECO:0000256" key="8">
    <source>
        <dbReference type="ARBA" id="ARBA00025702"/>
    </source>
</evidence>
<dbReference type="HAMAP" id="MF_00600">
    <property type="entry name" value="CH60"/>
    <property type="match status" value="1"/>
</dbReference>
<name>E2PYY6_STRCL</name>
<dbReference type="PRINTS" id="PR00298">
    <property type="entry name" value="CHAPERONIN60"/>
</dbReference>
<dbReference type="InterPro" id="IPR027410">
    <property type="entry name" value="TCP-1-like_intermed_sf"/>
</dbReference>
<evidence type="ECO:0000256" key="11">
    <source>
        <dbReference type="RuleBase" id="RU000419"/>
    </source>
</evidence>
<dbReference type="AlphaFoldDB" id="E2PYY6"/>
<dbReference type="FunFam" id="3.50.7.10:FF:000001">
    <property type="entry name" value="60 kDa chaperonin"/>
    <property type="match status" value="1"/>
</dbReference>
<keyword evidence="14" id="KW-1185">Reference proteome</keyword>
<evidence type="ECO:0000256" key="4">
    <source>
        <dbReference type="ARBA" id="ARBA00022741"/>
    </source>
</evidence>
<feature type="region of interest" description="Disordered" evidence="12">
    <location>
        <begin position="1"/>
        <end position="20"/>
    </location>
</feature>
<sequence length="565" mass="59739">MCRAVRRGRQRGPPELPTSPWRTLHMAKIIAFDEEARRGLERGMNQLADAVKVTLGPKGRNVVLEKKWGAPTITNDGVSIAKEIELEDPYEKIGAELVKEVAKKTDDVAGDGTTTATVLAQALVREGLRNVAAGANPMALKRGIEKAVEAVSAALLEQAKDVETKEQIASTASISAADTQIGELIAEAMDKVGKEGVITVEESQTFGLELELTEGMRFDKGYISAYFATDMERMEASLDDPYILIVNSKIGNVKDLLPLLEKVMQSGKPLLIIAEDVEGEALSTLVVNKIRGTFKSVAVKAPGFGDRRKAMLNDIAILTGGTVISEEVGLKLENAGLDLLGRARKVVITKDETTIVDGAGDSDQVAGRVNQIRAEIENSDSDYDREKLQERLAKLAGGVAVIKAGAATEVELKERKHRIEDAVRNAKAAVEEGIVAGGGVALLQASAVFDKLELTGDEATGANAVRLALEAPLKQIAVNGGLEGGVVVEKVRNLTPGHGLNAATGEYVDMIAEGILDPAKVTRSALQNAASIAALFLTTEAVIADKPEKAAAAAPGGMPGGDMDF</sequence>
<feature type="binding site" evidence="9">
    <location>
        <begin position="54"/>
        <end position="57"/>
    </location>
    <ligand>
        <name>ATP</name>
        <dbReference type="ChEBI" id="CHEBI:30616"/>
    </ligand>
</feature>
<dbReference type="EC" id="5.6.1.7" evidence="9"/>
<evidence type="ECO:0000256" key="10">
    <source>
        <dbReference type="RuleBase" id="RU000418"/>
    </source>
</evidence>
<dbReference type="NCBIfam" id="TIGR02348">
    <property type="entry name" value="GroEL"/>
    <property type="match status" value="1"/>
</dbReference>
<keyword evidence="7 9" id="KW-0413">Isomerase</keyword>
<dbReference type="GO" id="GO:0009408">
    <property type="term" value="P:response to heat"/>
    <property type="evidence" value="ECO:0007669"/>
    <property type="project" value="UniProtKB-ARBA"/>
</dbReference>
<keyword evidence="4 9" id="KW-0547">Nucleotide-binding</keyword>
<dbReference type="GO" id="GO:0140662">
    <property type="term" value="F:ATP-dependent protein folding chaperone"/>
    <property type="evidence" value="ECO:0007669"/>
    <property type="project" value="InterPro"/>
</dbReference>
<dbReference type="Gene3D" id="3.50.7.10">
    <property type="entry name" value="GroEL"/>
    <property type="match status" value="1"/>
</dbReference>
<dbReference type="GO" id="GO:0042026">
    <property type="term" value="P:protein refolding"/>
    <property type="evidence" value="ECO:0007669"/>
    <property type="project" value="UniProtKB-UniRule"/>
</dbReference>
<dbReference type="InterPro" id="IPR027413">
    <property type="entry name" value="GROEL-like_equatorial_sf"/>
</dbReference>
<dbReference type="InterPro" id="IPR001844">
    <property type="entry name" value="Cpn60/GroEL"/>
</dbReference>
<evidence type="ECO:0000256" key="9">
    <source>
        <dbReference type="HAMAP-Rule" id="MF_00600"/>
    </source>
</evidence>
<protein>
    <recommendedName>
        <fullName evidence="9">Chaperonin GroEL</fullName>
        <ecNumber evidence="9">5.6.1.7</ecNumber>
    </recommendedName>
    <alternativeName>
        <fullName evidence="9">60 kDa chaperonin</fullName>
    </alternativeName>
    <alternativeName>
        <fullName evidence="9">Chaperonin-60</fullName>
        <shortName evidence="9">Cpn60</shortName>
    </alternativeName>
</protein>
<feature type="binding site" evidence="9">
    <location>
        <begin position="501"/>
        <end position="503"/>
    </location>
    <ligand>
        <name>ATP</name>
        <dbReference type="ChEBI" id="CHEBI:30616"/>
    </ligand>
</feature>
<dbReference type="InterPro" id="IPR002423">
    <property type="entry name" value="Cpn60/GroEL/TCP-1"/>
</dbReference>
<dbReference type="Proteomes" id="UP000002357">
    <property type="component" value="Chromosome"/>
</dbReference>
<keyword evidence="6 9" id="KW-0143">Chaperone</keyword>
<keyword evidence="5 9" id="KW-0067">ATP-binding</keyword>
<feature type="compositionally biased region" description="Basic residues" evidence="12">
    <location>
        <begin position="1"/>
        <end position="10"/>
    </location>
</feature>
<evidence type="ECO:0000256" key="7">
    <source>
        <dbReference type="ARBA" id="ARBA00023235"/>
    </source>
</evidence>
<dbReference type="Pfam" id="PF00118">
    <property type="entry name" value="Cpn60_TCP1"/>
    <property type="match status" value="1"/>
</dbReference>
<organism evidence="13 14">
    <name type="scientific">Streptomyces clavuligerus</name>
    <dbReference type="NCBI Taxonomy" id="1901"/>
    <lineage>
        <taxon>Bacteria</taxon>
        <taxon>Bacillati</taxon>
        <taxon>Actinomycetota</taxon>
        <taxon>Actinomycetes</taxon>
        <taxon>Kitasatosporales</taxon>
        <taxon>Streptomycetaceae</taxon>
        <taxon>Streptomyces</taxon>
    </lineage>
</organism>
<evidence type="ECO:0000256" key="12">
    <source>
        <dbReference type="SAM" id="MobiDB-lite"/>
    </source>
</evidence>
<feature type="binding site" evidence="9">
    <location>
        <begin position="111"/>
        <end position="115"/>
    </location>
    <ligand>
        <name>ATP</name>
        <dbReference type="ChEBI" id="CHEBI:30616"/>
    </ligand>
</feature>
<comment type="function">
    <text evidence="9 11">Together with its co-chaperonin GroES, plays an essential role in assisting protein folding. The GroEL-GroES system forms a nano-cage that allows encapsulation of the non-native substrate proteins and provides a physical environment optimized to promote and accelerate protein folding.</text>
</comment>
<dbReference type="GO" id="GO:0009986">
    <property type="term" value="C:cell surface"/>
    <property type="evidence" value="ECO:0007669"/>
    <property type="project" value="UniProtKB-SubCell"/>
</dbReference>
<gene>
    <name evidence="13" type="primary">groEL2</name>
    <name evidence="9 13" type="synonym">groEL</name>
    <name evidence="13" type="synonym">groEL3</name>
    <name evidence="9 13" type="synonym">groL</name>
    <name evidence="13" type="synonym">groL3</name>
    <name evidence="13" type="ORF">SCLAV_3246</name>
</gene>
<dbReference type="eggNOG" id="COG0459">
    <property type="taxonomic scope" value="Bacteria"/>
</dbReference>
<dbReference type="GO" id="GO:0016853">
    <property type="term" value="F:isomerase activity"/>
    <property type="evidence" value="ECO:0007669"/>
    <property type="project" value="UniProtKB-KW"/>
</dbReference>
<dbReference type="GO" id="GO:0005737">
    <property type="term" value="C:cytoplasm"/>
    <property type="evidence" value="ECO:0007669"/>
    <property type="project" value="UniProtKB-SubCell"/>
</dbReference>
<dbReference type="InterPro" id="IPR027409">
    <property type="entry name" value="GroEL-like_apical_dom_sf"/>
</dbReference>
<dbReference type="SUPFAM" id="SSF52029">
    <property type="entry name" value="GroEL apical domain-like"/>
    <property type="match status" value="1"/>
</dbReference>
<reference evidence="13 14" key="1">
    <citation type="journal article" date="2010" name="Genome Biol. Evol.">
        <title>The sequence of a 1.8-mb bacterial linear plasmid reveals a rich evolutionary reservoir of secondary metabolic pathways.</title>
        <authorList>
            <person name="Medema M.H."/>
            <person name="Trefzer A."/>
            <person name="Kovalchuk A."/>
            <person name="van den Berg M."/>
            <person name="Mueller U."/>
            <person name="Heijne W."/>
            <person name="Wu L."/>
            <person name="Alam M.T."/>
            <person name="Ronning C.M."/>
            <person name="Nierman W.C."/>
            <person name="Bovenberg R.A.L."/>
            <person name="Breitling R."/>
            <person name="Takano E."/>
        </authorList>
    </citation>
    <scope>NUCLEOTIDE SEQUENCE [LARGE SCALE GENOMIC DNA]</scope>
    <source>
        <strain evidence="14">ATCC 27064 / DSM 738 / JCM 4710 / NBRC 13307 / NCIMB 12785 / NRRL 3585 / VKM Ac-602</strain>
    </source>
</reference>
<dbReference type="Gene3D" id="1.10.560.10">
    <property type="entry name" value="GroEL-like equatorial domain"/>
    <property type="match status" value="1"/>
</dbReference>
<dbReference type="NCBIfam" id="NF009489">
    <property type="entry name" value="PRK12851.1"/>
    <property type="match status" value="1"/>
</dbReference>
<dbReference type="NCBIfam" id="NF009488">
    <property type="entry name" value="PRK12850.1"/>
    <property type="match status" value="1"/>
</dbReference>